<keyword evidence="2" id="KW-1185">Reference proteome</keyword>
<organism evidence="1 2">
    <name type="scientific">Cochliobolus carbonum (strain 26-R-13)</name>
    <name type="common">Maize leaf spot fungus</name>
    <name type="synonym">Bipolaris zeicola</name>
    <dbReference type="NCBI Taxonomy" id="930089"/>
    <lineage>
        <taxon>Eukaryota</taxon>
        <taxon>Fungi</taxon>
        <taxon>Dikarya</taxon>
        <taxon>Ascomycota</taxon>
        <taxon>Pezizomycotina</taxon>
        <taxon>Dothideomycetes</taxon>
        <taxon>Pleosporomycetidae</taxon>
        <taxon>Pleosporales</taxon>
        <taxon>Pleosporineae</taxon>
        <taxon>Pleosporaceae</taxon>
        <taxon>Bipolaris</taxon>
    </lineage>
</organism>
<name>W6Y2F1_COCC2</name>
<reference evidence="1 2" key="1">
    <citation type="journal article" date="2013" name="PLoS Genet.">
        <title>Comparative genome structure, secondary metabolite, and effector coding capacity across Cochliobolus pathogens.</title>
        <authorList>
            <person name="Condon B.J."/>
            <person name="Leng Y."/>
            <person name="Wu D."/>
            <person name="Bushley K.E."/>
            <person name="Ohm R.A."/>
            <person name="Otillar R."/>
            <person name="Martin J."/>
            <person name="Schackwitz W."/>
            <person name="Grimwood J."/>
            <person name="MohdZainudin N."/>
            <person name="Xue C."/>
            <person name="Wang R."/>
            <person name="Manning V.A."/>
            <person name="Dhillon B."/>
            <person name="Tu Z.J."/>
            <person name="Steffenson B.J."/>
            <person name="Salamov A."/>
            <person name="Sun H."/>
            <person name="Lowry S."/>
            <person name="LaButti K."/>
            <person name="Han J."/>
            <person name="Copeland A."/>
            <person name="Lindquist E."/>
            <person name="Barry K."/>
            <person name="Schmutz J."/>
            <person name="Baker S.E."/>
            <person name="Ciuffetti L.M."/>
            <person name="Grigoriev I.V."/>
            <person name="Zhong S."/>
            <person name="Turgeon B.G."/>
        </authorList>
    </citation>
    <scope>NUCLEOTIDE SEQUENCE [LARGE SCALE GENOMIC DNA]</scope>
    <source>
        <strain evidence="1 2">26-R-13</strain>
    </source>
</reference>
<protein>
    <submittedName>
        <fullName evidence="1">Uncharacterized protein</fullName>
    </submittedName>
</protein>
<proteinExistence type="predicted"/>
<accession>W6Y2F1</accession>
<sequence length="67" mass="7544">MAMREHSVKKKGAWYRPNRHSTFVTTLTLVLLAFVTALLLVIAPDCSRSIARASHCVRAEHLRVILS</sequence>
<gene>
    <name evidence="1" type="ORF">COCCADRAFT_107132</name>
</gene>
<evidence type="ECO:0000313" key="1">
    <source>
        <dbReference type="EMBL" id="EUC29209.1"/>
    </source>
</evidence>
<evidence type="ECO:0000313" key="2">
    <source>
        <dbReference type="Proteomes" id="UP000053841"/>
    </source>
</evidence>
<dbReference type="EMBL" id="KI964761">
    <property type="protein sequence ID" value="EUC29209.1"/>
    <property type="molecule type" value="Genomic_DNA"/>
</dbReference>
<dbReference type="GeneID" id="19143516"/>
<dbReference type="AlphaFoldDB" id="W6Y2F1"/>
<dbReference type="RefSeq" id="XP_007716493.1">
    <property type="nucleotide sequence ID" value="XM_007718303.1"/>
</dbReference>
<dbReference type="KEGG" id="bze:COCCADRAFT_107132"/>
<dbReference type="HOGENOM" id="CLU_2831045_0_0_1"/>
<dbReference type="Proteomes" id="UP000053841">
    <property type="component" value="Unassembled WGS sequence"/>
</dbReference>